<dbReference type="PROSITE" id="PS50846">
    <property type="entry name" value="HMA_2"/>
    <property type="match status" value="1"/>
</dbReference>
<dbReference type="SUPFAM" id="SSF55008">
    <property type="entry name" value="HMA, heavy metal-associated domain"/>
    <property type="match status" value="1"/>
</dbReference>
<dbReference type="InterPro" id="IPR017969">
    <property type="entry name" value="Heavy-metal-associated_CS"/>
</dbReference>
<dbReference type="EMBL" id="FNBJ01000033">
    <property type="protein sequence ID" value="SDF94185.1"/>
    <property type="molecule type" value="Genomic_DNA"/>
</dbReference>
<name>A0A1G6RNG8_9FIRM</name>
<dbReference type="Proteomes" id="UP000198612">
    <property type="component" value="Unassembled WGS sequence"/>
</dbReference>
<dbReference type="Proteomes" id="UP000199519">
    <property type="component" value="Unassembled WGS sequence"/>
</dbReference>
<organism evidence="5 14">
    <name type="scientific">Halanaerobium congolense</name>
    <dbReference type="NCBI Taxonomy" id="54121"/>
    <lineage>
        <taxon>Bacteria</taxon>
        <taxon>Bacillati</taxon>
        <taxon>Bacillota</taxon>
        <taxon>Clostridia</taxon>
        <taxon>Halanaerobiales</taxon>
        <taxon>Halanaerobiaceae</taxon>
        <taxon>Halanaerobium</taxon>
    </lineage>
</organism>
<dbReference type="Pfam" id="PF00403">
    <property type="entry name" value="HMA"/>
    <property type="match status" value="1"/>
</dbReference>
<dbReference type="EMBL" id="FMYT01000024">
    <property type="protein sequence ID" value="SDD05971.1"/>
    <property type="molecule type" value="Genomic_DNA"/>
</dbReference>
<feature type="domain" description="HMA" evidence="4">
    <location>
        <begin position="2"/>
        <end position="68"/>
    </location>
</feature>
<dbReference type="EMBL" id="FOHG01000031">
    <property type="protein sequence ID" value="SET15235.1"/>
    <property type="molecule type" value="Genomic_DNA"/>
</dbReference>
<evidence type="ECO:0000256" key="2">
    <source>
        <dbReference type="ARBA" id="ARBA00022723"/>
    </source>
</evidence>
<protein>
    <recommendedName>
        <fullName evidence="1">Copper chaperone CopZ</fullName>
    </recommendedName>
</protein>
<reference evidence="7 11" key="1">
    <citation type="submission" date="2016-10" db="EMBL/GenBank/DDBJ databases">
        <authorList>
            <person name="de Groot N.N."/>
        </authorList>
    </citation>
    <scope>NUCLEOTIDE SEQUENCE [LARGE SCALE GENOMIC DNA]</scope>
    <source>
        <strain evidence="7 11">WG7</strain>
    </source>
</reference>
<sequence length="71" mass="7978">MKKIKLYLEELSCPDCANKVEMVLNKTEGVKKADVHYTTSKANVEYDPDKIDISGLKKAVAKTGYKVEKTK</sequence>
<evidence type="ECO:0000313" key="14">
    <source>
        <dbReference type="Proteomes" id="UP000324896"/>
    </source>
</evidence>
<evidence type="ECO:0000313" key="8">
    <source>
        <dbReference type="EMBL" id="SET15235.1"/>
    </source>
</evidence>
<dbReference type="InterPro" id="IPR036163">
    <property type="entry name" value="HMA_dom_sf"/>
</dbReference>
<evidence type="ECO:0000313" key="11">
    <source>
        <dbReference type="Proteomes" id="UP000198945"/>
    </source>
</evidence>
<dbReference type="Proteomes" id="UP000198945">
    <property type="component" value="Unassembled WGS sequence"/>
</dbReference>
<dbReference type="CDD" id="cd00371">
    <property type="entry name" value="HMA"/>
    <property type="match status" value="1"/>
</dbReference>
<dbReference type="Proteomes" id="UP000295758">
    <property type="component" value="Unassembled WGS sequence"/>
</dbReference>
<proteinExistence type="predicted"/>
<keyword evidence="3" id="KW-0186">Copper</keyword>
<evidence type="ECO:0000313" key="7">
    <source>
        <dbReference type="EMBL" id="SDI99202.1"/>
    </source>
</evidence>
<dbReference type="PANTHER" id="PTHR46594">
    <property type="entry name" value="P-TYPE CATION-TRANSPORTING ATPASE"/>
    <property type="match status" value="1"/>
</dbReference>
<evidence type="ECO:0000256" key="3">
    <source>
        <dbReference type="ARBA" id="ARBA00023008"/>
    </source>
</evidence>
<dbReference type="RefSeq" id="WP_089656062.1">
    <property type="nucleotide sequence ID" value="NZ_FMYT01000024.1"/>
</dbReference>
<evidence type="ECO:0000313" key="10">
    <source>
        <dbReference type="Proteomes" id="UP000198612"/>
    </source>
</evidence>
<keyword evidence="12" id="KW-1185">Reference proteome</keyword>
<reference evidence="10 12" key="2">
    <citation type="submission" date="2016-10" db="EMBL/GenBank/DDBJ databases">
        <authorList>
            <person name="Varghese N."/>
            <person name="Submissions S."/>
        </authorList>
    </citation>
    <scope>NUCLEOTIDE SEQUENCE [LARGE SCALE GENOMIC DNA]</scope>
    <source>
        <strain evidence="5 14">WG10</strain>
        <strain evidence="6 12">WG2</strain>
        <strain evidence="8 10">WG5</strain>
    </source>
</reference>
<dbReference type="EMBL" id="SOAA01000022">
    <property type="protein sequence ID" value="TDS28236.1"/>
    <property type="molecule type" value="Genomic_DNA"/>
</dbReference>
<dbReference type="EMBL" id="FNEH01000022">
    <property type="protein sequence ID" value="SDI99202.1"/>
    <property type="molecule type" value="Genomic_DNA"/>
</dbReference>
<evidence type="ECO:0000313" key="12">
    <source>
        <dbReference type="Proteomes" id="UP000199519"/>
    </source>
</evidence>
<dbReference type="AlphaFoldDB" id="A0A1G6RNG8"/>
<evidence type="ECO:0000256" key="1">
    <source>
        <dbReference type="ARBA" id="ARBA00015313"/>
    </source>
</evidence>
<evidence type="ECO:0000313" key="5">
    <source>
        <dbReference type="EMBL" id="SDD05971.1"/>
    </source>
</evidence>
<dbReference type="Proteomes" id="UP000324896">
    <property type="component" value="Unassembled WGS sequence"/>
</dbReference>
<dbReference type="InterPro" id="IPR006121">
    <property type="entry name" value="HMA_dom"/>
</dbReference>
<keyword evidence="2" id="KW-0479">Metal-binding</keyword>
<reference evidence="9 13" key="3">
    <citation type="submission" date="2019-03" db="EMBL/GenBank/DDBJ databases">
        <title>Deep subsurface shale carbon reservoir microbial communities from Ohio and West Virginia, USA.</title>
        <authorList>
            <person name="Wrighton K."/>
        </authorList>
    </citation>
    <scope>NUCLEOTIDE SEQUENCE [LARGE SCALE GENOMIC DNA]</scope>
    <source>
        <strain evidence="9 13">UTICA-S4D12</strain>
    </source>
</reference>
<accession>A0A1G6RNG8</accession>
<dbReference type="PANTHER" id="PTHR46594:SF4">
    <property type="entry name" value="P-TYPE CATION-TRANSPORTING ATPASE"/>
    <property type="match status" value="1"/>
</dbReference>
<evidence type="ECO:0000313" key="13">
    <source>
        <dbReference type="Proteomes" id="UP000295758"/>
    </source>
</evidence>
<evidence type="ECO:0000313" key="6">
    <source>
        <dbReference type="EMBL" id="SDF94185.1"/>
    </source>
</evidence>
<gene>
    <name evidence="9" type="ORF">BY453_12222</name>
    <name evidence="5" type="ORF">SAMN04488597_12419</name>
    <name evidence="6" type="ORF">SAMN04488598_1336</name>
    <name evidence="8" type="ORF">SAMN04515652_13124</name>
    <name evidence="7" type="ORF">SAMN04515654_12220</name>
</gene>
<dbReference type="FunFam" id="3.30.70.100:FF:000005">
    <property type="entry name" value="Copper-exporting P-type ATPase A"/>
    <property type="match status" value="1"/>
</dbReference>
<evidence type="ECO:0000313" key="9">
    <source>
        <dbReference type="EMBL" id="TDS28236.1"/>
    </source>
</evidence>
<dbReference type="Gene3D" id="3.30.70.100">
    <property type="match status" value="1"/>
</dbReference>
<dbReference type="PROSITE" id="PS01047">
    <property type="entry name" value="HMA_1"/>
    <property type="match status" value="1"/>
</dbReference>
<dbReference type="GO" id="GO:0046872">
    <property type="term" value="F:metal ion binding"/>
    <property type="evidence" value="ECO:0007669"/>
    <property type="project" value="UniProtKB-KW"/>
</dbReference>
<evidence type="ECO:0000259" key="4">
    <source>
        <dbReference type="PROSITE" id="PS50846"/>
    </source>
</evidence>